<dbReference type="EMBL" id="JBBBZM010000001">
    <property type="protein sequence ID" value="KAL0640740.1"/>
    <property type="molecule type" value="Genomic_DNA"/>
</dbReference>
<keyword evidence="6" id="KW-1185">Reference proteome</keyword>
<dbReference type="Pfam" id="PF00076">
    <property type="entry name" value="RRM_1"/>
    <property type="match status" value="1"/>
</dbReference>
<feature type="region of interest" description="Disordered" evidence="2">
    <location>
        <begin position="1364"/>
        <end position="1384"/>
    </location>
</feature>
<feature type="compositionally biased region" description="Basic and acidic residues" evidence="2">
    <location>
        <begin position="1365"/>
        <end position="1384"/>
    </location>
</feature>
<comment type="similarity">
    <text evidence="1">Belongs to the RdRP family.</text>
</comment>
<dbReference type="InterPro" id="IPR057596">
    <property type="entry name" value="RDRP_core"/>
</dbReference>
<name>A0ABR3GXW7_9PEZI</name>
<feature type="region of interest" description="Disordered" evidence="2">
    <location>
        <begin position="1222"/>
        <end position="1242"/>
    </location>
</feature>
<protein>
    <recommendedName>
        <fullName evidence="1">RNA-dependent RNA polymerase</fullName>
        <ecNumber evidence="1">2.7.7.48</ecNumber>
    </recommendedName>
</protein>
<keyword evidence="1" id="KW-0808">Transferase</keyword>
<gene>
    <name evidence="5" type="ORF">Q9L58_000045</name>
</gene>
<reference evidence="5 6" key="1">
    <citation type="submission" date="2024-02" db="EMBL/GenBank/DDBJ databases">
        <title>Discinaceae phylogenomics.</title>
        <authorList>
            <person name="Dirks A.C."/>
            <person name="James T.Y."/>
        </authorList>
    </citation>
    <scope>NUCLEOTIDE SEQUENCE [LARGE SCALE GENOMIC DNA]</scope>
    <source>
        <strain evidence="5 6">ACD0624</strain>
    </source>
</reference>
<organism evidence="5 6">
    <name type="scientific">Discina gigas</name>
    <dbReference type="NCBI Taxonomy" id="1032678"/>
    <lineage>
        <taxon>Eukaryota</taxon>
        <taxon>Fungi</taxon>
        <taxon>Dikarya</taxon>
        <taxon>Ascomycota</taxon>
        <taxon>Pezizomycotina</taxon>
        <taxon>Pezizomycetes</taxon>
        <taxon>Pezizales</taxon>
        <taxon>Discinaceae</taxon>
        <taxon>Discina</taxon>
    </lineage>
</organism>
<feature type="region of interest" description="Disordered" evidence="2">
    <location>
        <begin position="1398"/>
        <end position="1420"/>
    </location>
</feature>
<dbReference type="InterPro" id="IPR035979">
    <property type="entry name" value="RBD_domain_sf"/>
</dbReference>
<dbReference type="Proteomes" id="UP001447188">
    <property type="component" value="Unassembled WGS sequence"/>
</dbReference>
<evidence type="ECO:0000259" key="3">
    <source>
        <dbReference type="Pfam" id="PF00076"/>
    </source>
</evidence>
<dbReference type="CDD" id="cd00590">
    <property type="entry name" value="RRM_SF"/>
    <property type="match status" value="1"/>
</dbReference>
<dbReference type="PANTHER" id="PTHR23079:SF55">
    <property type="entry name" value="RNA-DIRECTED RNA POLYMERASE"/>
    <property type="match status" value="1"/>
</dbReference>
<keyword evidence="1" id="KW-0694">RNA-binding</keyword>
<accession>A0ABR3GXW7</accession>
<dbReference type="InterPro" id="IPR000504">
    <property type="entry name" value="RRM_dom"/>
</dbReference>
<feature type="domain" description="RDRP core" evidence="4">
    <location>
        <begin position="533"/>
        <end position="1089"/>
    </location>
</feature>
<dbReference type="Pfam" id="PF05183">
    <property type="entry name" value="RdRP"/>
    <property type="match status" value="1"/>
</dbReference>
<feature type="compositionally biased region" description="Basic and acidic residues" evidence="2">
    <location>
        <begin position="265"/>
        <end position="278"/>
    </location>
</feature>
<evidence type="ECO:0000313" key="5">
    <source>
        <dbReference type="EMBL" id="KAL0640740.1"/>
    </source>
</evidence>
<sequence length="1448" mass="165314">MPVLLSLPTADERIAAQQARDRENRNAKLEKKRNKQLNRNSCYPEVGSASDLTNQPTGHIESTGLLDHIGSMAETSNNPFVPPRGPQQSIFINRDWTNLPEIPIRVGPDLPMQYTTWDMYNLFKEYGEIESIELFENSSGTRDGFGRVRFSRVIEPFWDSGFVTYPWHNKICKVGVKLELSNRKLRIVSPIDKTKTYLEKFTFKPEEMSFGFMIEPNSMVAMYTTGDTDEVTFEVNLHYKQVDVIFNINLAKEVVTSGSTANPKENGEQAGKQDSELETKNKRESYRFRIPFAHLGTILEQGPVISEKNRTILISLPSPPMFWRKLHNVANSHDFKARYWTTRDMWFRQTGIAFDPTLRSTLPISLRQTLPIIDTGRWTTYRFNFTLGSHQINPFEEMISALRDFNVNTETRDEIRVIRNQPEPIWDRIDIENGELSEATTPLLKLPYPVRYQLEVCISQNCLNEYNLTAEFINRLAALSLGEAVSLLDNVAGEKTRIYNPMDIFNRDNTTEGTAAVKKNLPDHCQLIRKASITPSTVYYTTPTAEFTNRVIRNYSEHADRFLRVQFVDEKIQGRINSTEKRNMNEVFTRIMTAMEHGIQIGDRHFEFLAFGNSQIREHGAYFFASTDHISAASIRTWMATTRPIHGVKVDVQEIKDIEYPGNEYCFSDGVGKISSFLARMIATELKLQPGQYPSCFQFRLGGCKGVLTVWPDAKGREVFIRPSQRKFQVDHNILEVIRWSKPGNASLNRQLIIVLSALGTIDNVFILKLNENLAQFRDAMHDPACALSLLCTAIDANQFTLSLAAMVRDKFMELHDPFVISLLKLWRAWSIKYLKEKARIIIQKSAFVLGVVDETGILEGYYEDEEDGDDTGKHKKEKASRIRLPEIFLKVTDSENGEFKVIEGLCIIARNPSLHPGDIRTVRAVNVPELGHLHDVVVFPNKGDRDLASMLSGGDLDGDDYVVIWDPDLTFGVINHKPMDYSPLEPRTLDRDVTVPDIRKFFINYMKNDKLGTIANAHLAWADSHVDGVKSDQCFRLAALHSDAVDYVKTGEPAEMPADLRVKKYPHFMEKEPERTRQSRKILGRLYDLVVKIDFVPSYELQFDDRILNAYTLSNDLLATAKAMKAEYDAAMNRILAQHDIHTEFEVYSTFVMHHSAAAKDYKFHEEIGSIRDSLRDSFRKMVINRVGQRDEAKLGPFIAAMYTVTKQELDAALEALESKKAKEKDHAPTTEGNNPKFTPSDLNEMPLISFPWLFPEILGKLANREYPFANIDSMLDGSLMQYDKYDHVTLPGTKHGTGTRNRNHKDEIYKFELDNNKAADDLAGLEIEQMGKYPRDDHEAYIYFDYKGQEQQSPDYRIGVNDNENHSDRGSEVSANQKEDEHELIVGESEININKDVDYHPSQGEGSYDSDGGEAPGSIGILDEEAEDMSFCEQLFKDIHPRNDIF</sequence>
<feature type="compositionally biased region" description="Polar residues" evidence="2">
    <location>
        <begin position="1232"/>
        <end position="1242"/>
    </location>
</feature>
<feature type="region of interest" description="Disordered" evidence="2">
    <location>
        <begin position="258"/>
        <end position="278"/>
    </location>
</feature>
<dbReference type="SUPFAM" id="SSF54928">
    <property type="entry name" value="RNA-binding domain, RBD"/>
    <property type="match status" value="1"/>
</dbReference>
<dbReference type="PANTHER" id="PTHR23079">
    <property type="entry name" value="RNA-DEPENDENT RNA POLYMERASE"/>
    <property type="match status" value="1"/>
</dbReference>
<evidence type="ECO:0000256" key="2">
    <source>
        <dbReference type="SAM" id="MobiDB-lite"/>
    </source>
</evidence>
<keyword evidence="1" id="KW-0548">Nucleotidyltransferase</keyword>
<comment type="catalytic activity">
    <reaction evidence="1">
        <text>RNA(n) + a ribonucleoside 5'-triphosphate = RNA(n+1) + diphosphate</text>
        <dbReference type="Rhea" id="RHEA:21248"/>
        <dbReference type="Rhea" id="RHEA-COMP:14527"/>
        <dbReference type="Rhea" id="RHEA-COMP:17342"/>
        <dbReference type="ChEBI" id="CHEBI:33019"/>
        <dbReference type="ChEBI" id="CHEBI:61557"/>
        <dbReference type="ChEBI" id="CHEBI:140395"/>
        <dbReference type="EC" id="2.7.7.48"/>
    </reaction>
</comment>
<proteinExistence type="inferred from homology"/>
<evidence type="ECO:0000256" key="1">
    <source>
        <dbReference type="RuleBase" id="RU363098"/>
    </source>
</evidence>
<comment type="caution">
    <text evidence="5">The sequence shown here is derived from an EMBL/GenBank/DDBJ whole genome shotgun (WGS) entry which is preliminary data.</text>
</comment>
<feature type="region of interest" description="Disordered" evidence="2">
    <location>
        <begin position="17"/>
        <end position="58"/>
    </location>
</feature>
<evidence type="ECO:0000259" key="4">
    <source>
        <dbReference type="Pfam" id="PF05183"/>
    </source>
</evidence>
<dbReference type="EC" id="2.7.7.48" evidence="1"/>
<evidence type="ECO:0000313" key="6">
    <source>
        <dbReference type="Proteomes" id="UP001447188"/>
    </source>
</evidence>
<dbReference type="InterPro" id="IPR007855">
    <property type="entry name" value="RDRP"/>
</dbReference>
<feature type="domain" description="RRM" evidence="3">
    <location>
        <begin position="110"/>
        <end position="151"/>
    </location>
</feature>
<keyword evidence="1" id="KW-0696">RNA-directed RNA polymerase</keyword>
<feature type="compositionally biased region" description="Basic and acidic residues" evidence="2">
    <location>
        <begin position="17"/>
        <end position="29"/>
    </location>
</feature>